<name>A0ACB7T0S7_HYAAI</name>
<dbReference type="EMBL" id="CM023482">
    <property type="protein sequence ID" value="KAH6938514.1"/>
    <property type="molecule type" value="Genomic_DNA"/>
</dbReference>
<evidence type="ECO:0000313" key="2">
    <source>
        <dbReference type="Proteomes" id="UP000821845"/>
    </source>
</evidence>
<gene>
    <name evidence="1" type="ORF">HPB50_010179</name>
</gene>
<sequence length="126" mass="13955">MRHRPGHEQPDFRKHGAAKLRSTHTSTLADRDGANTHGATRVTLRGIAASKRLQQKNKSRSTELPERKSEKNNKNRAPHMASTTSPGTPRLALEWSETKVPAEVGSSSLRLHRPRADCSSASPNFR</sequence>
<evidence type="ECO:0000313" key="1">
    <source>
        <dbReference type="EMBL" id="KAH6938514.1"/>
    </source>
</evidence>
<comment type="caution">
    <text evidence="1">The sequence shown here is derived from an EMBL/GenBank/DDBJ whole genome shotgun (WGS) entry which is preliminary data.</text>
</comment>
<protein>
    <submittedName>
        <fullName evidence="1">Uncharacterized protein</fullName>
    </submittedName>
</protein>
<keyword evidence="2" id="KW-1185">Reference proteome</keyword>
<reference evidence="1" key="1">
    <citation type="submission" date="2020-05" db="EMBL/GenBank/DDBJ databases">
        <title>Large-scale comparative analyses of tick genomes elucidate their genetic diversity and vector capacities.</title>
        <authorList>
            <person name="Jia N."/>
            <person name="Wang J."/>
            <person name="Shi W."/>
            <person name="Du L."/>
            <person name="Sun Y."/>
            <person name="Zhan W."/>
            <person name="Jiang J."/>
            <person name="Wang Q."/>
            <person name="Zhang B."/>
            <person name="Ji P."/>
            <person name="Sakyi L.B."/>
            <person name="Cui X."/>
            <person name="Yuan T."/>
            <person name="Jiang B."/>
            <person name="Yang W."/>
            <person name="Lam T.T.-Y."/>
            <person name="Chang Q."/>
            <person name="Ding S."/>
            <person name="Wang X."/>
            <person name="Zhu J."/>
            <person name="Ruan X."/>
            <person name="Zhao L."/>
            <person name="Wei J."/>
            <person name="Que T."/>
            <person name="Du C."/>
            <person name="Cheng J."/>
            <person name="Dai P."/>
            <person name="Han X."/>
            <person name="Huang E."/>
            <person name="Gao Y."/>
            <person name="Liu J."/>
            <person name="Shao H."/>
            <person name="Ye R."/>
            <person name="Li L."/>
            <person name="Wei W."/>
            <person name="Wang X."/>
            <person name="Wang C."/>
            <person name="Yang T."/>
            <person name="Huo Q."/>
            <person name="Li W."/>
            <person name="Guo W."/>
            <person name="Chen H."/>
            <person name="Zhou L."/>
            <person name="Ni X."/>
            <person name="Tian J."/>
            <person name="Zhou Y."/>
            <person name="Sheng Y."/>
            <person name="Liu T."/>
            <person name="Pan Y."/>
            <person name="Xia L."/>
            <person name="Li J."/>
            <person name="Zhao F."/>
            <person name="Cao W."/>
        </authorList>
    </citation>
    <scope>NUCLEOTIDE SEQUENCE</scope>
    <source>
        <strain evidence="1">Hyas-2018</strain>
    </source>
</reference>
<proteinExistence type="predicted"/>
<dbReference type="Proteomes" id="UP000821845">
    <property type="component" value="Chromosome 2"/>
</dbReference>
<accession>A0ACB7T0S7</accession>
<organism evidence="1 2">
    <name type="scientific">Hyalomma asiaticum</name>
    <name type="common">Tick</name>
    <dbReference type="NCBI Taxonomy" id="266040"/>
    <lineage>
        <taxon>Eukaryota</taxon>
        <taxon>Metazoa</taxon>
        <taxon>Ecdysozoa</taxon>
        <taxon>Arthropoda</taxon>
        <taxon>Chelicerata</taxon>
        <taxon>Arachnida</taxon>
        <taxon>Acari</taxon>
        <taxon>Parasitiformes</taxon>
        <taxon>Ixodida</taxon>
        <taxon>Ixodoidea</taxon>
        <taxon>Ixodidae</taxon>
        <taxon>Hyalomminae</taxon>
        <taxon>Hyalomma</taxon>
    </lineage>
</organism>